<dbReference type="OMA" id="HAREAYF"/>
<dbReference type="OrthoDB" id="3432435at2"/>
<protein>
    <submittedName>
        <fullName evidence="2">Uncharacterized protein</fullName>
    </submittedName>
</protein>
<dbReference type="EMBL" id="FO203431">
    <property type="protein sequence ID" value="CCH86976.1"/>
    <property type="molecule type" value="Genomic_DNA"/>
</dbReference>
<proteinExistence type="predicted"/>
<organism evidence="2 3">
    <name type="scientific">Modestobacter italicus (strain DSM 44449 / CECT 9708 / BC 501)</name>
    <dbReference type="NCBI Taxonomy" id="2732864"/>
    <lineage>
        <taxon>Bacteria</taxon>
        <taxon>Bacillati</taxon>
        <taxon>Actinomycetota</taxon>
        <taxon>Actinomycetes</taxon>
        <taxon>Geodermatophilales</taxon>
        <taxon>Geodermatophilaceae</taxon>
        <taxon>Modestobacter</taxon>
    </lineage>
</organism>
<accession>I4EUB3</accession>
<keyword evidence="3" id="KW-1185">Reference proteome</keyword>
<evidence type="ECO:0000256" key="1">
    <source>
        <dbReference type="SAM" id="MobiDB-lite"/>
    </source>
</evidence>
<sequence length="84" mass="9108">MAAHHLHATIADPAAHTAPARAAFLSRFEREVDPEGVLDPRERARRAQHAREAYFTRLALASAHARGARRADPSGVRSASSDLS</sequence>
<dbReference type="HOGENOM" id="CLU_180121_0_0_11"/>
<reference evidence="2 3" key="1">
    <citation type="journal article" date="2012" name="J. Bacteriol.">
        <title>Genome Sequence of Radiation-Resistant Modestobacter marinus Strain BC501, a Representative Actinobacterium That Thrives on Calcareous Stone Surfaces.</title>
        <authorList>
            <person name="Normand P."/>
            <person name="Gury J."/>
            <person name="Pujic P."/>
            <person name="Chouaia B."/>
            <person name="Crotti E."/>
            <person name="Brusetti L."/>
            <person name="Daffonchio D."/>
            <person name="Vacherie B."/>
            <person name="Barbe V."/>
            <person name="Medigue C."/>
            <person name="Calteau A."/>
            <person name="Ghodhbane-Gtari F."/>
            <person name="Essoussi I."/>
            <person name="Nouioui I."/>
            <person name="Abbassi-Ghozzi I."/>
            <person name="Gtari M."/>
        </authorList>
    </citation>
    <scope>NUCLEOTIDE SEQUENCE [LARGE SCALE GENOMIC DNA]</scope>
    <source>
        <strain evidence="3">BC 501</strain>
    </source>
</reference>
<feature type="region of interest" description="Disordered" evidence="1">
    <location>
        <begin position="64"/>
        <end position="84"/>
    </location>
</feature>
<evidence type="ECO:0000313" key="2">
    <source>
        <dbReference type="EMBL" id="CCH86976.1"/>
    </source>
</evidence>
<dbReference type="AlphaFoldDB" id="I4EUB3"/>
<gene>
    <name evidence="2" type="ordered locus">MODMU_1531</name>
</gene>
<dbReference type="KEGG" id="mmar:MODMU_1531"/>
<evidence type="ECO:0000313" key="3">
    <source>
        <dbReference type="Proteomes" id="UP000006461"/>
    </source>
</evidence>
<dbReference type="Proteomes" id="UP000006461">
    <property type="component" value="Chromosome"/>
</dbReference>
<name>I4EUB3_MODI5</name>